<proteinExistence type="predicted"/>
<evidence type="ECO:0000313" key="1">
    <source>
        <dbReference type="EMBL" id="KAL3956781.1"/>
    </source>
</evidence>
<organism evidence="1 2">
    <name type="scientific">Purpureocillium lilacinum</name>
    <name type="common">Paecilomyces lilacinus</name>
    <dbReference type="NCBI Taxonomy" id="33203"/>
    <lineage>
        <taxon>Eukaryota</taxon>
        <taxon>Fungi</taxon>
        <taxon>Dikarya</taxon>
        <taxon>Ascomycota</taxon>
        <taxon>Pezizomycotina</taxon>
        <taxon>Sordariomycetes</taxon>
        <taxon>Hypocreomycetidae</taxon>
        <taxon>Hypocreales</taxon>
        <taxon>Ophiocordycipitaceae</taxon>
        <taxon>Purpureocillium</taxon>
    </lineage>
</organism>
<comment type="caution">
    <text evidence="1">The sequence shown here is derived from an EMBL/GenBank/DDBJ whole genome shotgun (WGS) entry which is preliminary data.</text>
</comment>
<protein>
    <submittedName>
        <fullName evidence="1">Uncharacterized protein</fullName>
    </submittedName>
</protein>
<evidence type="ECO:0000313" key="2">
    <source>
        <dbReference type="Proteomes" id="UP001638806"/>
    </source>
</evidence>
<dbReference type="EMBL" id="JBGNUJ010000008">
    <property type="protein sequence ID" value="KAL3956781.1"/>
    <property type="molecule type" value="Genomic_DNA"/>
</dbReference>
<accession>A0ACC4DKJ4</accession>
<sequence>MLDDAASLWKRTKRRVAVLTLASHSVAASTTETGELFSTDCLLAGWLGRLGRRGTQGAHGSDDNACARGDVQRDVQRATTSSTCSRAGSREARVKAATTDANCQLRKLLRASEKTIQAAVKFGLKERLSAVLQRAPPDTGSTLSI</sequence>
<keyword evidence="2" id="KW-1185">Reference proteome</keyword>
<dbReference type="Proteomes" id="UP001638806">
    <property type="component" value="Unassembled WGS sequence"/>
</dbReference>
<reference evidence="1" key="1">
    <citation type="submission" date="2024-12" db="EMBL/GenBank/DDBJ databases">
        <title>Comparative genomics and development of molecular markers within Purpureocillium lilacinum and among Purpureocillium species.</title>
        <authorList>
            <person name="Yeh Z.-Y."/>
            <person name="Ni N.-T."/>
            <person name="Lo P.-H."/>
            <person name="Mushyakhwo K."/>
            <person name="Lin C.-F."/>
            <person name="Nai Y.-S."/>
        </authorList>
    </citation>
    <scope>NUCLEOTIDE SEQUENCE</scope>
    <source>
        <strain evidence="1">NCHU-NPUST-175</strain>
    </source>
</reference>
<gene>
    <name evidence="1" type="ORF">ACCO45_009627</name>
</gene>
<name>A0ACC4DKJ4_PURLI</name>